<protein>
    <submittedName>
        <fullName evidence="1">Cell division protein ZapA</fullName>
    </submittedName>
</protein>
<evidence type="ECO:0000313" key="1">
    <source>
        <dbReference type="EMBL" id="MDK7187441.1"/>
    </source>
</evidence>
<dbReference type="InterPro" id="IPR053712">
    <property type="entry name" value="Bac_CellDiv_Activator"/>
</dbReference>
<dbReference type="Pfam" id="PF05164">
    <property type="entry name" value="ZapA"/>
    <property type="match status" value="1"/>
</dbReference>
<proteinExistence type="predicted"/>
<dbReference type="InterPro" id="IPR036192">
    <property type="entry name" value="Cell_div_ZapA-like_sf"/>
</dbReference>
<dbReference type="EMBL" id="JASOOE010000009">
    <property type="protein sequence ID" value="MDK7187441.1"/>
    <property type="molecule type" value="Genomic_DNA"/>
</dbReference>
<reference evidence="1" key="1">
    <citation type="submission" date="2023-05" db="EMBL/GenBank/DDBJ databases">
        <title>Cataloging the Phylogenetic Diversity of Human Bladder Bacteria.</title>
        <authorList>
            <person name="Du J."/>
        </authorList>
    </citation>
    <scope>NUCLEOTIDE SEQUENCE</scope>
    <source>
        <strain evidence="1">UMB1231</strain>
    </source>
</reference>
<dbReference type="SUPFAM" id="SSF102829">
    <property type="entry name" value="Cell division protein ZapA-like"/>
    <property type="match status" value="1"/>
</dbReference>
<dbReference type="AlphaFoldDB" id="A0AAJ1V3K0"/>
<dbReference type="RefSeq" id="WP_070609916.1">
    <property type="nucleotide sequence ID" value="NZ_JASOOE010000009.1"/>
</dbReference>
<gene>
    <name evidence="1" type="primary">zapA</name>
    <name evidence="1" type="ORF">QP433_05555</name>
</gene>
<sequence>MQEQMRYKAQIGGKEYTILAKQSPAHMDAVISLVNQQLDQLEMLDPSLSVEDRAILMAVNALSDQIIKEKRIYQLEEALGLQSESLKQDS</sequence>
<dbReference type="InterPro" id="IPR007838">
    <property type="entry name" value="Cell_div_ZapA-like"/>
</dbReference>
<keyword evidence="1" id="KW-0131">Cell cycle</keyword>
<keyword evidence="1" id="KW-0132">Cell division</keyword>
<name>A0AAJ1V3K0_9LACT</name>
<dbReference type="Gene3D" id="6.10.250.790">
    <property type="match status" value="1"/>
</dbReference>
<comment type="caution">
    <text evidence="1">The sequence shown here is derived from an EMBL/GenBank/DDBJ whole genome shotgun (WGS) entry which is preliminary data.</text>
</comment>
<organism evidence="1 2">
    <name type="scientific">Facklamia hominis</name>
    <dbReference type="NCBI Taxonomy" id="178214"/>
    <lineage>
        <taxon>Bacteria</taxon>
        <taxon>Bacillati</taxon>
        <taxon>Bacillota</taxon>
        <taxon>Bacilli</taxon>
        <taxon>Lactobacillales</taxon>
        <taxon>Aerococcaceae</taxon>
        <taxon>Facklamia</taxon>
    </lineage>
</organism>
<evidence type="ECO:0000313" key="2">
    <source>
        <dbReference type="Proteomes" id="UP001229251"/>
    </source>
</evidence>
<accession>A0AAJ1V3K0</accession>
<dbReference type="Proteomes" id="UP001229251">
    <property type="component" value="Unassembled WGS sequence"/>
</dbReference>
<dbReference type="GO" id="GO:0051301">
    <property type="term" value="P:cell division"/>
    <property type="evidence" value="ECO:0007669"/>
    <property type="project" value="UniProtKB-KW"/>
</dbReference>